<sequence>MPLHSISSTDLLFDPPAFDTSIEAWEGQLDYVNEKVEEWKVCGARDESGLYPDLRAFLMKAIREHMVLEKQVRISPIPPSRARAHGAQVFSSVEDAYKYIRQRIPEERRQKLNVVLDSMSSGHAVRLQHLDEWERYAREQQGRGDGRELGAMYGVVERMACEITRLKVMEKNLRRMKNELQVYVEDARERGVLDDGPRGEAAPEEKGD</sequence>
<comment type="caution">
    <text evidence="2">The sequence shown here is derived from an EMBL/GenBank/DDBJ whole genome shotgun (WGS) entry which is preliminary data.</text>
</comment>
<evidence type="ECO:0000313" key="3">
    <source>
        <dbReference type="Proteomes" id="UP000298061"/>
    </source>
</evidence>
<proteinExistence type="predicted"/>
<feature type="coiled-coil region" evidence="1">
    <location>
        <begin position="159"/>
        <end position="190"/>
    </location>
</feature>
<dbReference type="EMBL" id="SFCI01002085">
    <property type="protein sequence ID" value="TFY74435.1"/>
    <property type="molecule type" value="Genomic_DNA"/>
</dbReference>
<accession>A0A4Y9ZI90</accession>
<name>A0A4Y9ZI90_9AGAM</name>
<keyword evidence="1" id="KW-0175">Coiled coil</keyword>
<evidence type="ECO:0000256" key="1">
    <source>
        <dbReference type="SAM" id="Coils"/>
    </source>
</evidence>
<gene>
    <name evidence="2" type="ORF">EWM64_g9578</name>
</gene>
<dbReference type="Proteomes" id="UP000298061">
    <property type="component" value="Unassembled WGS sequence"/>
</dbReference>
<evidence type="ECO:0000313" key="2">
    <source>
        <dbReference type="EMBL" id="TFY74435.1"/>
    </source>
</evidence>
<keyword evidence="3" id="KW-1185">Reference proteome</keyword>
<dbReference type="OrthoDB" id="3150209at2759"/>
<reference evidence="2 3" key="1">
    <citation type="submission" date="2019-02" db="EMBL/GenBank/DDBJ databases">
        <title>Genome sequencing of the rare red list fungi Hericium alpestre (H. flagellum).</title>
        <authorList>
            <person name="Buettner E."/>
            <person name="Kellner H."/>
        </authorList>
    </citation>
    <scope>NUCLEOTIDE SEQUENCE [LARGE SCALE GENOMIC DNA]</scope>
    <source>
        <strain evidence="2 3">DSM 108284</strain>
    </source>
</reference>
<protein>
    <submittedName>
        <fullName evidence="2">Uncharacterized protein</fullName>
    </submittedName>
</protein>
<dbReference type="AlphaFoldDB" id="A0A4Y9ZI90"/>
<organism evidence="2 3">
    <name type="scientific">Hericium alpestre</name>
    <dbReference type="NCBI Taxonomy" id="135208"/>
    <lineage>
        <taxon>Eukaryota</taxon>
        <taxon>Fungi</taxon>
        <taxon>Dikarya</taxon>
        <taxon>Basidiomycota</taxon>
        <taxon>Agaricomycotina</taxon>
        <taxon>Agaricomycetes</taxon>
        <taxon>Russulales</taxon>
        <taxon>Hericiaceae</taxon>
        <taxon>Hericium</taxon>
    </lineage>
</organism>